<sequence length="101" mass="11502">MILSSGHLLYAEDIYFVLSLPLNISYAHNPASVSLSSSDRTVFLERKWEFQKTVNRYCVSSRENTAAYRGENILLAVQIEGHIYLFSRKITRVSFPSEGVV</sequence>
<organism evidence="1 2">
    <name type="scientific">Planoprotostelium fungivorum</name>
    <dbReference type="NCBI Taxonomy" id="1890364"/>
    <lineage>
        <taxon>Eukaryota</taxon>
        <taxon>Amoebozoa</taxon>
        <taxon>Evosea</taxon>
        <taxon>Variosea</taxon>
        <taxon>Cavosteliida</taxon>
        <taxon>Cavosteliaceae</taxon>
        <taxon>Planoprotostelium</taxon>
    </lineage>
</organism>
<protein>
    <submittedName>
        <fullName evidence="1">Uncharacterized protein</fullName>
    </submittedName>
</protein>
<dbReference type="InParanoid" id="A0A2P6MQU9"/>
<dbReference type="AlphaFoldDB" id="A0A2P6MQU9"/>
<dbReference type="EMBL" id="MDYQ01000502">
    <property type="protein sequence ID" value="PRP74075.1"/>
    <property type="molecule type" value="Genomic_DNA"/>
</dbReference>
<evidence type="ECO:0000313" key="1">
    <source>
        <dbReference type="EMBL" id="PRP74075.1"/>
    </source>
</evidence>
<reference evidence="1 2" key="1">
    <citation type="journal article" date="2018" name="Genome Biol. Evol.">
        <title>Multiple Roots of Fruiting Body Formation in Amoebozoa.</title>
        <authorList>
            <person name="Hillmann F."/>
            <person name="Forbes G."/>
            <person name="Novohradska S."/>
            <person name="Ferling I."/>
            <person name="Riege K."/>
            <person name="Groth M."/>
            <person name="Westermann M."/>
            <person name="Marz M."/>
            <person name="Spaller T."/>
            <person name="Winckler T."/>
            <person name="Schaap P."/>
            <person name="Glockner G."/>
        </authorList>
    </citation>
    <scope>NUCLEOTIDE SEQUENCE [LARGE SCALE GENOMIC DNA]</scope>
    <source>
        <strain evidence="1 2">Jena</strain>
    </source>
</reference>
<keyword evidence="2" id="KW-1185">Reference proteome</keyword>
<comment type="caution">
    <text evidence="1">The sequence shown here is derived from an EMBL/GenBank/DDBJ whole genome shotgun (WGS) entry which is preliminary data.</text>
</comment>
<accession>A0A2P6MQU9</accession>
<name>A0A2P6MQU9_9EUKA</name>
<dbReference type="Proteomes" id="UP000241769">
    <property type="component" value="Unassembled WGS sequence"/>
</dbReference>
<evidence type="ECO:0000313" key="2">
    <source>
        <dbReference type="Proteomes" id="UP000241769"/>
    </source>
</evidence>
<proteinExistence type="predicted"/>
<gene>
    <name evidence="1" type="ORF">PROFUN_08699</name>
</gene>